<reference evidence="7" key="1">
    <citation type="submission" date="2016-10" db="EMBL/GenBank/DDBJ databases">
        <authorList>
            <person name="Varghese N."/>
            <person name="Submissions S."/>
        </authorList>
    </citation>
    <scope>NUCLEOTIDE SEQUENCE [LARGE SCALE GENOMIC DNA]</scope>
    <source>
        <strain evidence="7">ATCC 25963</strain>
    </source>
</reference>
<comment type="similarity">
    <text evidence="1 2">Belongs to the Cu-Zn superoxide dismutase family.</text>
</comment>
<keyword evidence="2" id="KW-0862">Zinc</keyword>
<dbReference type="AlphaFoldDB" id="A0A1I2DQ15"/>
<comment type="cofactor">
    <cofactor evidence="2">
        <name>Zn(2+)</name>
        <dbReference type="ChEBI" id="CHEBI:29105"/>
    </cofactor>
    <text evidence="2">Binds 1 zinc ion per subunit.</text>
</comment>
<gene>
    <name evidence="6" type="ORF">SAMN02745121_05676</name>
</gene>
<dbReference type="Pfam" id="PF00080">
    <property type="entry name" value="Sod_Cu"/>
    <property type="match status" value="1"/>
</dbReference>
<dbReference type="CDD" id="cd00305">
    <property type="entry name" value="Cu-Zn_Superoxide_Dismutase"/>
    <property type="match status" value="1"/>
</dbReference>
<evidence type="ECO:0000256" key="3">
    <source>
        <dbReference type="SAM" id="MobiDB-lite"/>
    </source>
</evidence>
<dbReference type="SUPFAM" id="SSF49329">
    <property type="entry name" value="Cu,Zn superoxide dismutase-like"/>
    <property type="match status" value="1"/>
</dbReference>
<keyword evidence="2" id="KW-0186">Copper</keyword>
<organism evidence="6 7">
    <name type="scientific">Nannocystis exedens</name>
    <dbReference type="NCBI Taxonomy" id="54"/>
    <lineage>
        <taxon>Bacteria</taxon>
        <taxon>Pseudomonadati</taxon>
        <taxon>Myxococcota</taxon>
        <taxon>Polyangia</taxon>
        <taxon>Nannocystales</taxon>
        <taxon>Nannocystaceae</taxon>
        <taxon>Nannocystis</taxon>
    </lineage>
</organism>
<feature type="chain" id="PRO_5011583499" description="Superoxide dismutase [Cu-Zn]" evidence="4">
    <location>
        <begin position="22"/>
        <end position="187"/>
    </location>
</feature>
<accession>A0A1I2DQ15</accession>
<dbReference type="PROSITE" id="PS00087">
    <property type="entry name" value="SOD_CU_ZN_1"/>
    <property type="match status" value="1"/>
</dbReference>
<comment type="catalytic activity">
    <reaction evidence="2">
        <text>2 superoxide + 2 H(+) = H2O2 + O2</text>
        <dbReference type="Rhea" id="RHEA:20696"/>
        <dbReference type="ChEBI" id="CHEBI:15378"/>
        <dbReference type="ChEBI" id="CHEBI:15379"/>
        <dbReference type="ChEBI" id="CHEBI:16240"/>
        <dbReference type="ChEBI" id="CHEBI:18421"/>
        <dbReference type="EC" id="1.15.1.1"/>
    </reaction>
</comment>
<feature type="signal peptide" evidence="4">
    <location>
        <begin position="1"/>
        <end position="21"/>
    </location>
</feature>
<dbReference type="OrthoDB" id="5431326at2"/>
<dbReference type="InterPro" id="IPR018152">
    <property type="entry name" value="SOD_Cu/Zn_BS"/>
</dbReference>
<dbReference type="EC" id="1.15.1.1" evidence="2"/>
<dbReference type="Gene3D" id="2.60.40.200">
    <property type="entry name" value="Superoxide dismutase, copper/zinc binding domain"/>
    <property type="match status" value="1"/>
</dbReference>
<dbReference type="EMBL" id="FOMX01000020">
    <property type="protein sequence ID" value="SFE82616.1"/>
    <property type="molecule type" value="Genomic_DNA"/>
</dbReference>
<feature type="domain" description="Superoxide dismutase copper/zinc binding" evidence="5">
    <location>
        <begin position="45"/>
        <end position="175"/>
    </location>
</feature>
<dbReference type="InterPro" id="IPR001424">
    <property type="entry name" value="SOD_Cu_Zn_dom"/>
</dbReference>
<feature type="region of interest" description="Disordered" evidence="3">
    <location>
        <begin position="88"/>
        <end position="112"/>
    </location>
</feature>
<sequence>MRQSSAFTVALSLFSLLGPLACSSSSSGEEGAALATLEPLGGSDVRGTVQFTRVTPNRMRVRAQFQGLTPGLHGFHIHEFGDCSAADGSSAGEHFNPQNKKHGGPGGPEHHLGDLGNIKADAGGRAAIAMTTDVITLDTGPRGVLGRSVIVHADPDDLLTDPDGNSGARLACGVIRALSGTTQPILP</sequence>
<evidence type="ECO:0000313" key="6">
    <source>
        <dbReference type="EMBL" id="SFE82616.1"/>
    </source>
</evidence>
<evidence type="ECO:0000256" key="1">
    <source>
        <dbReference type="ARBA" id="ARBA00010457"/>
    </source>
</evidence>
<dbReference type="PANTHER" id="PTHR10003">
    <property type="entry name" value="SUPEROXIDE DISMUTASE CU-ZN -RELATED"/>
    <property type="match status" value="1"/>
</dbReference>
<dbReference type="STRING" id="54.SAMN02745121_05676"/>
<dbReference type="Proteomes" id="UP000199400">
    <property type="component" value="Unassembled WGS sequence"/>
</dbReference>
<name>A0A1I2DQ15_9BACT</name>
<dbReference type="GO" id="GO:0005507">
    <property type="term" value="F:copper ion binding"/>
    <property type="evidence" value="ECO:0007669"/>
    <property type="project" value="InterPro"/>
</dbReference>
<keyword evidence="2" id="KW-0560">Oxidoreductase</keyword>
<dbReference type="RefSeq" id="WP_096327264.1">
    <property type="nucleotide sequence ID" value="NZ_FOMX01000020.1"/>
</dbReference>
<evidence type="ECO:0000256" key="4">
    <source>
        <dbReference type="SAM" id="SignalP"/>
    </source>
</evidence>
<evidence type="ECO:0000256" key="2">
    <source>
        <dbReference type="RuleBase" id="RU000393"/>
    </source>
</evidence>
<dbReference type="InterPro" id="IPR036423">
    <property type="entry name" value="SOD-like_Cu/Zn_dom_sf"/>
</dbReference>
<proteinExistence type="inferred from homology"/>
<evidence type="ECO:0000313" key="7">
    <source>
        <dbReference type="Proteomes" id="UP000199400"/>
    </source>
</evidence>
<comment type="cofactor">
    <cofactor evidence="2">
        <name>Cu cation</name>
        <dbReference type="ChEBI" id="CHEBI:23378"/>
    </cofactor>
    <text evidence="2">Binds 1 copper ion per subunit.</text>
</comment>
<evidence type="ECO:0000259" key="5">
    <source>
        <dbReference type="Pfam" id="PF00080"/>
    </source>
</evidence>
<keyword evidence="7" id="KW-1185">Reference proteome</keyword>
<dbReference type="PRINTS" id="PR00068">
    <property type="entry name" value="CUZNDISMTASE"/>
</dbReference>
<keyword evidence="2" id="KW-0479">Metal-binding</keyword>
<protein>
    <recommendedName>
        <fullName evidence="2">Superoxide dismutase [Cu-Zn]</fullName>
        <ecNumber evidence="2">1.15.1.1</ecNumber>
    </recommendedName>
</protein>
<dbReference type="PROSITE" id="PS00332">
    <property type="entry name" value="SOD_CU_ZN_2"/>
    <property type="match status" value="1"/>
</dbReference>
<comment type="function">
    <text evidence="2">Destroys radicals which are normally produced within the cells and which are toxic to biological systems.</text>
</comment>
<dbReference type="InterPro" id="IPR024134">
    <property type="entry name" value="SOD_Cu/Zn_/chaperone"/>
</dbReference>
<keyword evidence="4" id="KW-0732">Signal</keyword>
<dbReference type="GO" id="GO:0004784">
    <property type="term" value="F:superoxide dismutase activity"/>
    <property type="evidence" value="ECO:0007669"/>
    <property type="project" value="UniProtKB-EC"/>
</dbReference>